<dbReference type="EMBL" id="BKAD01000034">
    <property type="protein sequence ID" value="GEP31670.1"/>
    <property type="molecule type" value="Genomic_DNA"/>
</dbReference>
<dbReference type="OrthoDB" id="9801997at2"/>
<name>A0A512LB09_9PROT</name>
<dbReference type="Proteomes" id="UP000321337">
    <property type="component" value="Unassembled WGS sequence"/>
</dbReference>
<dbReference type="PANTHER" id="PTHR35446:SF2">
    <property type="entry name" value="CARBOXYMUCONOLACTONE DECARBOXYLASE-LIKE DOMAIN-CONTAINING PROTEIN"/>
    <property type="match status" value="1"/>
</dbReference>
<keyword evidence="2" id="KW-1185">Reference proteome</keyword>
<comment type="caution">
    <text evidence="1">The sequence shown here is derived from an EMBL/GenBank/DDBJ whole genome shotgun (WGS) entry which is preliminary data.</text>
</comment>
<accession>A0A512LB09</accession>
<gene>
    <name evidence="1" type="primary">mip_2</name>
    <name evidence="1" type="ORF">TPL01_28080</name>
</gene>
<evidence type="ECO:0000313" key="1">
    <source>
        <dbReference type="EMBL" id="GEP31670.1"/>
    </source>
</evidence>
<sequence length="177" mass="19643">MPIIQTVASDQASGKVAEIYRQIEQAFGHVPNALQMYSSSPAMLEQQWQSIGYYKNHPALSFPLLTMVRMLVSQENLCEYCVGFNAAMLINMCGLTPEQVALTKRDPEQAPLNDKDKAMLLLVLKAVSTPNAVSADDLQKLRSLGWSDSDMLDAVSHGARNMAVDIIFNTFKIENDF</sequence>
<dbReference type="PANTHER" id="PTHR35446">
    <property type="entry name" value="SI:CH211-175M2.5"/>
    <property type="match status" value="1"/>
</dbReference>
<reference evidence="1 2" key="1">
    <citation type="submission" date="2019-07" db="EMBL/GenBank/DDBJ databases">
        <title>Whole genome shotgun sequence of Thiobacillus plumbophilus NBRC 107929.</title>
        <authorList>
            <person name="Hosoyama A."/>
            <person name="Uohara A."/>
            <person name="Ohji S."/>
            <person name="Ichikawa N."/>
        </authorList>
    </citation>
    <scope>NUCLEOTIDE SEQUENCE [LARGE SCALE GENOMIC DNA]</scope>
    <source>
        <strain evidence="1 2">NBRC 107929</strain>
    </source>
</reference>
<organism evidence="1 2">
    <name type="scientific">Sulfuriferula plumbiphila</name>
    <dbReference type="NCBI Taxonomy" id="171865"/>
    <lineage>
        <taxon>Bacteria</taxon>
        <taxon>Pseudomonadati</taxon>
        <taxon>Pseudomonadota</taxon>
        <taxon>Betaproteobacteria</taxon>
        <taxon>Nitrosomonadales</taxon>
        <taxon>Sulfuricellaceae</taxon>
        <taxon>Sulfuriferula</taxon>
    </lineage>
</organism>
<proteinExistence type="predicted"/>
<dbReference type="RefSeq" id="WP_147074633.1">
    <property type="nucleotide sequence ID" value="NZ_AP021884.1"/>
</dbReference>
<protein>
    <submittedName>
        <fullName evidence="1">Alkyl hydroperoxide reductase AhpD</fullName>
    </submittedName>
</protein>
<evidence type="ECO:0000313" key="2">
    <source>
        <dbReference type="Proteomes" id="UP000321337"/>
    </source>
</evidence>
<dbReference type="SUPFAM" id="SSF69118">
    <property type="entry name" value="AhpD-like"/>
    <property type="match status" value="1"/>
</dbReference>
<dbReference type="AlphaFoldDB" id="A0A512LB09"/>
<dbReference type="InterPro" id="IPR029032">
    <property type="entry name" value="AhpD-like"/>
</dbReference>
<dbReference type="Gene3D" id="1.20.1290.10">
    <property type="entry name" value="AhpD-like"/>
    <property type="match status" value="1"/>
</dbReference>